<organism evidence="1 2">
    <name type="scientific">Hypoxylon rubiginosum</name>
    <dbReference type="NCBI Taxonomy" id="110542"/>
    <lineage>
        <taxon>Eukaryota</taxon>
        <taxon>Fungi</taxon>
        <taxon>Dikarya</taxon>
        <taxon>Ascomycota</taxon>
        <taxon>Pezizomycotina</taxon>
        <taxon>Sordariomycetes</taxon>
        <taxon>Xylariomycetidae</taxon>
        <taxon>Xylariales</taxon>
        <taxon>Hypoxylaceae</taxon>
        <taxon>Hypoxylon</taxon>
    </lineage>
</organism>
<reference evidence="1 2" key="1">
    <citation type="journal article" date="2022" name="New Phytol.">
        <title>Ecological generalism drives hyperdiversity of secondary metabolite gene clusters in xylarialean endophytes.</title>
        <authorList>
            <person name="Franco M.E.E."/>
            <person name="Wisecaver J.H."/>
            <person name="Arnold A.E."/>
            <person name="Ju Y.M."/>
            <person name="Slot J.C."/>
            <person name="Ahrendt S."/>
            <person name="Moore L.P."/>
            <person name="Eastman K.E."/>
            <person name="Scott K."/>
            <person name="Konkel Z."/>
            <person name="Mondo S.J."/>
            <person name="Kuo A."/>
            <person name="Hayes R.D."/>
            <person name="Haridas S."/>
            <person name="Andreopoulos B."/>
            <person name="Riley R."/>
            <person name="LaButti K."/>
            <person name="Pangilinan J."/>
            <person name="Lipzen A."/>
            <person name="Amirebrahimi M."/>
            <person name="Yan J."/>
            <person name="Adam C."/>
            <person name="Keymanesh K."/>
            <person name="Ng V."/>
            <person name="Louie K."/>
            <person name="Northen T."/>
            <person name="Drula E."/>
            <person name="Henrissat B."/>
            <person name="Hsieh H.M."/>
            <person name="Youens-Clark K."/>
            <person name="Lutzoni F."/>
            <person name="Miadlikowska J."/>
            <person name="Eastwood D.C."/>
            <person name="Hamelin R.C."/>
            <person name="Grigoriev I.V."/>
            <person name="U'Ren J.M."/>
        </authorList>
    </citation>
    <scope>NUCLEOTIDE SEQUENCE [LARGE SCALE GENOMIC DNA]</scope>
    <source>
        <strain evidence="1 2">CBS 119005</strain>
    </source>
</reference>
<sequence length="437" mass="48188">MTAHTAPAPLASGGLENLQHLVHRQEHKLAADILARQQSTTPQPPRGWPAHIDGPRNWSRSTSNQSPAHITTLYGFGNAEVQAAMKRLGELELDGDEVTRERFLLPKLQSRLEKCAFDVHYGSGLCIIRGLNNEDYTVEDSTVIFLALASYVGDQRGLQNSKGDMLSHVTESKSWTVPRGRRHGIHTNDSLPFHNDMGCEILSMQVRDQADTGGHTCVASIAAIYNDLVQSNPWALHVLAEHNWPIQSSSRKDPPFVLSPLLEFHAGNLLVSMDPARIGPHPLSHDNSIPSLTPEQEEALAILQSAAEKHQIQLETQPGDIVFINNLGLLHAREAYSDSATSSRHLVRLWLRNTELGWAIPPSMKMPWDAAFGDRAAKVLNRYYPIVPMPEYMECKYSNGTAAFVADDDSSSDDSNGREVISSTTGGDPWHQLEGNG</sequence>
<name>A0ACB9YTX3_9PEZI</name>
<comment type="caution">
    <text evidence="1">The sequence shown here is derived from an EMBL/GenBank/DDBJ whole genome shotgun (WGS) entry which is preliminary data.</text>
</comment>
<protein>
    <submittedName>
        <fullName evidence="1">Clavaminate synthase-like protein</fullName>
    </submittedName>
</protein>
<gene>
    <name evidence="1" type="ORF">F4820DRAFT_450587</name>
</gene>
<evidence type="ECO:0000313" key="2">
    <source>
        <dbReference type="Proteomes" id="UP001497700"/>
    </source>
</evidence>
<proteinExistence type="predicted"/>
<dbReference type="Proteomes" id="UP001497700">
    <property type="component" value="Unassembled WGS sequence"/>
</dbReference>
<evidence type="ECO:0000313" key="1">
    <source>
        <dbReference type="EMBL" id="KAI4862852.1"/>
    </source>
</evidence>
<accession>A0ACB9YTX3</accession>
<keyword evidence="2" id="KW-1185">Reference proteome</keyword>
<dbReference type="EMBL" id="MU393517">
    <property type="protein sequence ID" value="KAI4862852.1"/>
    <property type="molecule type" value="Genomic_DNA"/>
</dbReference>